<organism evidence="3 4">
    <name type="scientific">Pyricularia oryzae</name>
    <name type="common">Rice blast fungus</name>
    <name type="synonym">Magnaporthe oryzae</name>
    <dbReference type="NCBI Taxonomy" id="318829"/>
    <lineage>
        <taxon>Eukaryota</taxon>
        <taxon>Fungi</taxon>
        <taxon>Dikarya</taxon>
        <taxon>Ascomycota</taxon>
        <taxon>Pezizomycotina</taxon>
        <taxon>Sordariomycetes</taxon>
        <taxon>Sordariomycetidae</taxon>
        <taxon>Magnaporthales</taxon>
        <taxon>Pyriculariaceae</taxon>
        <taxon>Pyricularia</taxon>
    </lineage>
</organism>
<feature type="compositionally biased region" description="Polar residues" evidence="2">
    <location>
        <begin position="37"/>
        <end position="49"/>
    </location>
</feature>
<protein>
    <submittedName>
        <fullName evidence="3">Uncharacterized protein</fullName>
    </submittedName>
</protein>
<accession>A0A4P7N4L2</accession>
<proteinExistence type="predicted"/>
<evidence type="ECO:0000313" key="3">
    <source>
        <dbReference type="EMBL" id="QBZ55646.1"/>
    </source>
</evidence>
<feature type="compositionally biased region" description="Basic and acidic residues" evidence="2">
    <location>
        <begin position="21"/>
        <end position="30"/>
    </location>
</feature>
<name>A0A4P7N4L2_PYROR</name>
<reference evidence="3 4" key="1">
    <citation type="journal article" date="2019" name="Mol. Biol. Evol.">
        <title>Blast fungal genomes show frequent chromosomal changes, gene gains and losses, and effector gene turnover.</title>
        <authorList>
            <person name="Gomez Luciano L.B."/>
            <person name="Jason Tsai I."/>
            <person name="Chuma I."/>
            <person name="Tosa Y."/>
            <person name="Chen Y.H."/>
            <person name="Li J.Y."/>
            <person name="Li M.Y."/>
            <person name="Jade Lu M.Y."/>
            <person name="Nakayashiki H."/>
            <person name="Li W.H."/>
        </authorList>
    </citation>
    <scope>NUCLEOTIDE SEQUENCE [LARGE SCALE GENOMIC DNA]</scope>
    <source>
        <strain evidence="3">MZ5-1-6</strain>
    </source>
</reference>
<sequence>MDSDDDSGTLGSLNKYLRMIKGRDSPHSAVDDGTSAHPRTSTTLSSATKPISPKDGQLPTRSHRSSISSTVSSTITDLSDGRSSLRGRNSAIASSSFSSSTSLESNRTASLSERQRDPLLREFPKPPEQVDIEEMLTRPPGKWSLGHYFNKSRHAAKETTLKPTLEDRKGELEEAKKQLIAARNEIRQLGTKRP</sequence>
<feature type="compositionally biased region" description="Low complexity" evidence="2">
    <location>
        <begin position="90"/>
        <end position="110"/>
    </location>
</feature>
<gene>
    <name evidence="3" type="ORF">PoMZ_00549</name>
</gene>
<dbReference type="AlphaFoldDB" id="A0A4P7N4L2"/>
<evidence type="ECO:0000313" key="4">
    <source>
        <dbReference type="Proteomes" id="UP000294847"/>
    </source>
</evidence>
<dbReference type="Proteomes" id="UP000294847">
    <property type="component" value="Chromosome 2"/>
</dbReference>
<evidence type="ECO:0000256" key="2">
    <source>
        <dbReference type="SAM" id="MobiDB-lite"/>
    </source>
</evidence>
<dbReference type="EMBL" id="CP034205">
    <property type="protein sequence ID" value="QBZ55646.1"/>
    <property type="molecule type" value="Genomic_DNA"/>
</dbReference>
<feature type="compositionally biased region" description="Low complexity" evidence="2">
    <location>
        <begin position="65"/>
        <end position="76"/>
    </location>
</feature>
<evidence type="ECO:0000256" key="1">
    <source>
        <dbReference type="SAM" id="Coils"/>
    </source>
</evidence>
<feature type="region of interest" description="Disordered" evidence="2">
    <location>
        <begin position="17"/>
        <end position="142"/>
    </location>
</feature>
<feature type="compositionally biased region" description="Basic and acidic residues" evidence="2">
    <location>
        <begin position="113"/>
        <end position="125"/>
    </location>
</feature>
<feature type="coiled-coil region" evidence="1">
    <location>
        <begin position="165"/>
        <end position="192"/>
    </location>
</feature>
<keyword evidence="1" id="KW-0175">Coiled coil</keyword>